<reference evidence="1" key="1">
    <citation type="submission" date="2024-09" db="EMBL/GenBank/DDBJ databases">
        <title>Black Yeasts Isolated from many extreme environments.</title>
        <authorList>
            <person name="Coleine C."/>
            <person name="Stajich J.E."/>
            <person name="Selbmann L."/>
        </authorList>
    </citation>
    <scope>NUCLEOTIDE SEQUENCE</scope>
    <source>
        <strain evidence="1">CCFEE 5737</strain>
    </source>
</reference>
<accession>A0ACC3CUB0</accession>
<feature type="non-terminal residue" evidence="1">
    <location>
        <position position="1"/>
    </location>
</feature>
<gene>
    <name evidence="1" type="ORF">LTS18_000465</name>
</gene>
<name>A0ACC3CUB0_9PEZI</name>
<evidence type="ECO:0000313" key="1">
    <source>
        <dbReference type="EMBL" id="KAK3044747.1"/>
    </source>
</evidence>
<evidence type="ECO:0000313" key="2">
    <source>
        <dbReference type="Proteomes" id="UP001186974"/>
    </source>
</evidence>
<sequence>KFHNALKKYIDENPDKLITNKKKGIDGKVKKGTFESLCNLIYLKTVVEAGEAVGVVAGQSVGEPSTQMTLNTFHLAGHAAKNVTLGIPRLREIVMTASAKIATPTMTLYLNEELSFEDGQRFAKGISRLALSEVLDKVTVTESIGKGQYYRDAKTYKVRLDFFPSKEYCEEYAIRVADVLQAVERKLLPLLQKLIRAELKKKGDEKSLKAAAKTDALPMLGNSSGRIQEQAARPEAQREGGDDDASDDGDDDASGAKQRANRGQAVTYDAPDDEEEVIAAQGRQDDASDVGDDDNLDGLEHPHSSRAGTPDDDSGYETSKTSIAQKEREQDRLNTIRAKCQDVSSFTFDDRKGEWCDFSFEYASETAKILILNFVER</sequence>
<feature type="non-terminal residue" evidence="1">
    <location>
        <position position="377"/>
    </location>
</feature>
<comment type="caution">
    <text evidence="1">The sequence shown here is derived from an EMBL/GenBank/DDBJ whole genome shotgun (WGS) entry which is preliminary data.</text>
</comment>
<protein>
    <submittedName>
        <fullName evidence="1">Uncharacterized protein</fullName>
    </submittedName>
</protein>
<organism evidence="1 2">
    <name type="scientific">Coniosporium uncinatum</name>
    <dbReference type="NCBI Taxonomy" id="93489"/>
    <lineage>
        <taxon>Eukaryota</taxon>
        <taxon>Fungi</taxon>
        <taxon>Dikarya</taxon>
        <taxon>Ascomycota</taxon>
        <taxon>Pezizomycotina</taxon>
        <taxon>Dothideomycetes</taxon>
        <taxon>Dothideomycetes incertae sedis</taxon>
        <taxon>Coniosporium</taxon>
    </lineage>
</organism>
<dbReference type="Proteomes" id="UP001186974">
    <property type="component" value="Unassembled WGS sequence"/>
</dbReference>
<dbReference type="EMBL" id="JAWDJW010011524">
    <property type="protein sequence ID" value="KAK3044747.1"/>
    <property type="molecule type" value="Genomic_DNA"/>
</dbReference>
<keyword evidence="2" id="KW-1185">Reference proteome</keyword>
<proteinExistence type="predicted"/>